<name>A0ABV6A979_9PSEU</name>
<dbReference type="SUPFAM" id="SSF46689">
    <property type="entry name" value="Homeodomain-like"/>
    <property type="match status" value="1"/>
</dbReference>
<dbReference type="InterPro" id="IPR025996">
    <property type="entry name" value="MT1864/Rv1816-like_C"/>
</dbReference>
<keyword evidence="2 4" id="KW-0238">DNA-binding</keyword>
<comment type="caution">
    <text evidence="6">The sequence shown here is derived from an EMBL/GenBank/DDBJ whole genome shotgun (WGS) entry which is preliminary data.</text>
</comment>
<evidence type="ECO:0000256" key="1">
    <source>
        <dbReference type="ARBA" id="ARBA00023015"/>
    </source>
</evidence>
<evidence type="ECO:0000256" key="4">
    <source>
        <dbReference type="PROSITE-ProRule" id="PRU00335"/>
    </source>
</evidence>
<feature type="DNA-binding region" description="H-T-H motif" evidence="4">
    <location>
        <begin position="24"/>
        <end position="43"/>
    </location>
</feature>
<dbReference type="Gene3D" id="1.10.357.10">
    <property type="entry name" value="Tetracycline Repressor, domain 2"/>
    <property type="match status" value="1"/>
</dbReference>
<protein>
    <submittedName>
        <fullName evidence="6">TetR/AcrR family transcriptional regulator</fullName>
    </submittedName>
</protein>
<accession>A0ABV6A979</accession>
<dbReference type="SUPFAM" id="SSF48498">
    <property type="entry name" value="Tetracyclin repressor-like, C-terminal domain"/>
    <property type="match status" value="1"/>
</dbReference>
<dbReference type="InterPro" id="IPR001647">
    <property type="entry name" value="HTH_TetR"/>
</dbReference>
<dbReference type="InterPro" id="IPR036271">
    <property type="entry name" value="Tet_transcr_reg_TetR-rel_C_sf"/>
</dbReference>
<dbReference type="Pfam" id="PF13305">
    <property type="entry name" value="TetR_C_33"/>
    <property type="match status" value="1"/>
</dbReference>
<dbReference type="PANTHER" id="PTHR30055">
    <property type="entry name" value="HTH-TYPE TRANSCRIPTIONAL REGULATOR RUTR"/>
    <property type="match status" value="1"/>
</dbReference>
<gene>
    <name evidence="6" type="ORF">ACFFQA_37835</name>
</gene>
<proteinExistence type="predicted"/>
<evidence type="ECO:0000256" key="2">
    <source>
        <dbReference type="ARBA" id="ARBA00023125"/>
    </source>
</evidence>
<organism evidence="6 7">
    <name type="scientific">Allokutzneria oryzae</name>
    <dbReference type="NCBI Taxonomy" id="1378989"/>
    <lineage>
        <taxon>Bacteria</taxon>
        <taxon>Bacillati</taxon>
        <taxon>Actinomycetota</taxon>
        <taxon>Actinomycetes</taxon>
        <taxon>Pseudonocardiales</taxon>
        <taxon>Pseudonocardiaceae</taxon>
        <taxon>Allokutzneria</taxon>
    </lineage>
</organism>
<keyword evidence="1" id="KW-0805">Transcription regulation</keyword>
<dbReference type="EMBL" id="JBHLZU010000039">
    <property type="protein sequence ID" value="MFB9909726.1"/>
    <property type="molecule type" value="Genomic_DNA"/>
</dbReference>
<dbReference type="InterPro" id="IPR050109">
    <property type="entry name" value="HTH-type_TetR-like_transc_reg"/>
</dbReference>
<keyword evidence="7" id="KW-1185">Reference proteome</keyword>
<keyword evidence="3" id="KW-0804">Transcription</keyword>
<evidence type="ECO:0000313" key="7">
    <source>
        <dbReference type="Proteomes" id="UP001589693"/>
    </source>
</evidence>
<dbReference type="PROSITE" id="PS50977">
    <property type="entry name" value="HTH_TETR_2"/>
    <property type="match status" value="1"/>
</dbReference>
<dbReference type="InterPro" id="IPR009057">
    <property type="entry name" value="Homeodomain-like_sf"/>
</dbReference>
<dbReference type="RefSeq" id="WP_377862640.1">
    <property type="nucleotide sequence ID" value="NZ_JBHLZU010000039.1"/>
</dbReference>
<dbReference type="Proteomes" id="UP001589693">
    <property type="component" value="Unassembled WGS sequence"/>
</dbReference>
<evidence type="ECO:0000259" key="5">
    <source>
        <dbReference type="PROSITE" id="PS50977"/>
    </source>
</evidence>
<evidence type="ECO:0000256" key="3">
    <source>
        <dbReference type="ARBA" id="ARBA00023163"/>
    </source>
</evidence>
<reference evidence="6 7" key="1">
    <citation type="submission" date="2024-09" db="EMBL/GenBank/DDBJ databases">
        <authorList>
            <person name="Sun Q."/>
            <person name="Mori K."/>
        </authorList>
    </citation>
    <scope>NUCLEOTIDE SEQUENCE [LARGE SCALE GENOMIC DNA]</scope>
    <source>
        <strain evidence="6 7">TBRC 7907</strain>
    </source>
</reference>
<sequence>MSTRTRILEATADLLASSPTGEVSTRAICQAAGVGPPVLYRQFGDKDGLLAAVVDYGFEQYLATKRTRLPSDDPVRDLRTGWDLHVEFALSHSSFYRLMYSTSPTMSPTAGNESFRLLVETLERCAALGRLRVSPDAAARMVMSANVGVSLMLITRPTTYSDPSLSHRVRDAVHAQILTTTAPEPGTGVSPVAARLNALLSASPSETLTPAETALLREWLTRLSDTAT</sequence>
<dbReference type="PANTHER" id="PTHR30055:SF234">
    <property type="entry name" value="HTH-TYPE TRANSCRIPTIONAL REGULATOR BETI"/>
    <property type="match status" value="1"/>
</dbReference>
<evidence type="ECO:0000313" key="6">
    <source>
        <dbReference type="EMBL" id="MFB9909726.1"/>
    </source>
</evidence>
<feature type="domain" description="HTH tetR-type" evidence="5">
    <location>
        <begin position="1"/>
        <end position="61"/>
    </location>
</feature>
<dbReference type="Pfam" id="PF00440">
    <property type="entry name" value="TetR_N"/>
    <property type="match status" value="1"/>
</dbReference>